<sequence length="106" mass="12019">MIETYILIPQADNDGNPFSVSKLKNLRNIIIEEFGGVSVEEGTISGYWKGGEKTYKDTNDKYMIALNSLTEIPKFLEIARWVRKEFQQEAVYVNIAGIAEIIGDEE</sequence>
<gene>
    <name evidence="1" type="ORF">SAMN06264849_1154</name>
</gene>
<dbReference type="RefSeq" id="WP_142506684.1">
    <property type="nucleotide sequence ID" value="NZ_FXTI01000015.1"/>
</dbReference>
<protein>
    <submittedName>
        <fullName evidence="1">Uncharacterized protein</fullName>
    </submittedName>
</protein>
<organism evidence="1 2">
    <name type="scientific">Melghirimyces algeriensis</name>
    <dbReference type="NCBI Taxonomy" id="910412"/>
    <lineage>
        <taxon>Bacteria</taxon>
        <taxon>Bacillati</taxon>
        <taxon>Bacillota</taxon>
        <taxon>Bacilli</taxon>
        <taxon>Bacillales</taxon>
        <taxon>Thermoactinomycetaceae</taxon>
        <taxon>Melghirimyces</taxon>
    </lineage>
</organism>
<evidence type="ECO:0000313" key="2">
    <source>
        <dbReference type="Proteomes" id="UP000315636"/>
    </source>
</evidence>
<proteinExistence type="predicted"/>
<dbReference type="EMBL" id="FXTI01000015">
    <property type="protein sequence ID" value="SMO92783.1"/>
    <property type="molecule type" value="Genomic_DNA"/>
</dbReference>
<dbReference type="OrthoDB" id="8778976at2"/>
<accession>A0A521F9E9</accession>
<evidence type="ECO:0000313" key="1">
    <source>
        <dbReference type="EMBL" id="SMO92783.1"/>
    </source>
</evidence>
<dbReference type="Proteomes" id="UP000315636">
    <property type="component" value="Unassembled WGS sequence"/>
</dbReference>
<name>A0A521F9E9_9BACL</name>
<keyword evidence="2" id="KW-1185">Reference proteome</keyword>
<reference evidence="1 2" key="1">
    <citation type="submission" date="2017-05" db="EMBL/GenBank/DDBJ databases">
        <authorList>
            <person name="Varghese N."/>
            <person name="Submissions S."/>
        </authorList>
    </citation>
    <scope>NUCLEOTIDE SEQUENCE [LARGE SCALE GENOMIC DNA]</scope>
    <source>
        <strain evidence="1 2">DSM 45474</strain>
    </source>
</reference>
<dbReference type="AlphaFoldDB" id="A0A521F9E9"/>